<sequence length="162" mass="17932">MTVLYTYFCTIIYCVSNCIFIKGAKIVKHFLWGDVFLFYLSLEINTSFSSEGITTYMFNLFLFIPLGFEHLRGDYWTLAAGDIGSLFSRININGGIILNPVNAGIYISAIKYTFRRIAIINVILETGSALYCIQTAKSGTGAISGCYDSAYVSPINASSVFI</sequence>
<dbReference type="AlphaFoldDB" id="A0A941FI17"/>
<comment type="caution">
    <text evidence="1">The sequence shown here is derived from an EMBL/GenBank/DDBJ whole genome shotgun (WGS) entry which is preliminary data.</text>
</comment>
<proteinExistence type="predicted"/>
<organism evidence="1 2">
    <name type="scientific">Peribacillus frigoritolerans</name>
    <dbReference type="NCBI Taxonomy" id="450367"/>
    <lineage>
        <taxon>Bacteria</taxon>
        <taxon>Bacillati</taxon>
        <taxon>Bacillota</taxon>
        <taxon>Bacilli</taxon>
        <taxon>Bacillales</taxon>
        <taxon>Bacillaceae</taxon>
        <taxon>Peribacillus</taxon>
    </lineage>
</organism>
<protein>
    <submittedName>
        <fullName evidence="1">Uncharacterized protein</fullName>
    </submittedName>
</protein>
<accession>A0A941FI17</accession>
<evidence type="ECO:0000313" key="1">
    <source>
        <dbReference type="EMBL" id="MBR8645128.1"/>
    </source>
</evidence>
<name>A0A941FI17_9BACI</name>
<evidence type="ECO:0000313" key="2">
    <source>
        <dbReference type="Proteomes" id="UP000680045"/>
    </source>
</evidence>
<reference evidence="1" key="1">
    <citation type="submission" date="2021-04" db="EMBL/GenBank/DDBJ databases">
        <title>Whole genome sequencing of Enterococci isolates from hospitalized patients.</title>
        <authorList>
            <person name="Ogoti B.M."/>
            <person name="Onyambu F.G."/>
        </authorList>
    </citation>
    <scope>NUCLEOTIDE SEQUENCE</scope>
    <source>
        <strain evidence="1">242</strain>
    </source>
</reference>
<dbReference type="Proteomes" id="UP000680045">
    <property type="component" value="Unassembled WGS sequence"/>
</dbReference>
<gene>
    <name evidence="1" type="ORF">KEH51_15635</name>
</gene>
<dbReference type="EMBL" id="JAGTPW010000027">
    <property type="protein sequence ID" value="MBR8645128.1"/>
    <property type="molecule type" value="Genomic_DNA"/>
</dbReference>